<dbReference type="RefSeq" id="WP_136496255.1">
    <property type="nucleotide sequence ID" value="NZ_CP046052.1"/>
</dbReference>
<evidence type="ECO:0000256" key="3">
    <source>
        <dbReference type="ARBA" id="ARBA00037882"/>
    </source>
</evidence>
<keyword evidence="2" id="KW-0408">Iron</keyword>
<accession>A0A6B8KHN7</accession>
<proteinExistence type="predicted"/>
<feature type="domain" description="DinB-like" evidence="5">
    <location>
        <begin position="21"/>
        <end position="154"/>
    </location>
</feature>
<evidence type="ECO:0000313" key="7">
    <source>
        <dbReference type="Proteomes" id="UP000309061"/>
    </source>
</evidence>
<dbReference type="NCBIfam" id="TIGR03440">
    <property type="entry name" value="egtB_TIGR03440"/>
    <property type="match status" value="1"/>
</dbReference>
<dbReference type="InterPro" id="IPR042095">
    <property type="entry name" value="SUMF_sf"/>
</dbReference>
<dbReference type="EMBL" id="CP046052">
    <property type="protein sequence ID" value="QGM45990.1"/>
    <property type="molecule type" value="Genomic_DNA"/>
</dbReference>
<dbReference type="Pfam" id="PF03781">
    <property type="entry name" value="FGE-sulfatase"/>
    <property type="match status" value="2"/>
</dbReference>
<dbReference type="Pfam" id="PF12867">
    <property type="entry name" value="DinB_2"/>
    <property type="match status" value="1"/>
</dbReference>
<feature type="domain" description="Sulfatase-modifying factor enzyme-like" evidence="4">
    <location>
        <begin position="186"/>
        <end position="325"/>
    </location>
</feature>
<gene>
    <name evidence="6" type="primary">egtB</name>
    <name evidence="6" type="ORF">H2LOC_009905</name>
</gene>
<dbReference type="Proteomes" id="UP000309061">
    <property type="component" value="Chromosome"/>
</dbReference>
<feature type="domain" description="Sulfatase-modifying factor enzyme-like" evidence="4">
    <location>
        <begin position="344"/>
        <end position="423"/>
    </location>
</feature>
<dbReference type="InterPro" id="IPR016187">
    <property type="entry name" value="CTDL_fold"/>
</dbReference>
<dbReference type="InterPro" id="IPR017806">
    <property type="entry name" value="EgtB"/>
</dbReference>
<dbReference type="InterPro" id="IPR024775">
    <property type="entry name" value="DinB-like"/>
</dbReference>
<dbReference type="SUPFAM" id="SSF56436">
    <property type="entry name" value="C-type lectin-like"/>
    <property type="match status" value="1"/>
</dbReference>
<evidence type="ECO:0000256" key="2">
    <source>
        <dbReference type="ARBA" id="ARBA00023004"/>
    </source>
</evidence>
<name>A0A6B8KHN7_9HYPH</name>
<comment type="pathway">
    <text evidence="3">Amino-acid biosynthesis; ergothioneine biosynthesis.</text>
</comment>
<dbReference type="KEGG" id="mhey:H2LOC_009905"/>
<dbReference type="GO" id="GO:0052699">
    <property type="term" value="P:ergothioneine biosynthetic process"/>
    <property type="evidence" value="ECO:0007669"/>
    <property type="project" value="InterPro"/>
</dbReference>
<keyword evidence="7" id="KW-1185">Reference proteome</keyword>
<evidence type="ECO:0000256" key="1">
    <source>
        <dbReference type="ARBA" id="ARBA00023002"/>
    </source>
</evidence>
<protein>
    <submittedName>
        <fullName evidence="6">Ergothioneine biosynthesis protein EgtB</fullName>
    </submittedName>
</protein>
<dbReference type="OrthoDB" id="9768004at2"/>
<dbReference type="PANTHER" id="PTHR23150">
    <property type="entry name" value="SULFATASE MODIFYING FACTOR 1, 2"/>
    <property type="match status" value="1"/>
</dbReference>
<evidence type="ECO:0000259" key="4">
    <source>
        <dbReference type="Pfam" id="PF03781"/>
    </source>
</evidence>
<dbReference type="Gene3D" id="3.90.1580.10">
    <property type="entry name" value="paralog of FGE (formylglycine-generating enzyme)"/>
    <property type="match status" value="1"/>
</dbReference>
<dbReference type="PANTHER" id="PTHR23150:SF36">
    <property type="entry name" value="HERCYNINE OXYGENASE"/>
    <property type="match status" value="1"/>
</dbReference>
<evidence type="ECO:0000259" key="5">
    <source>
        <dbReference type="Pfam" id="PF12867"/>
    </source>
</evidence>
<evidence type="ECO:0000313" key="6">
    <source>
        <dbReference type="EMBL" id="QGM45990.1"/>
    </source>
</evidence>
<sequence>MISFTLAGTDCDWAQGLCSRLRETRNLSMRLASELGPEDMAVQAMEDASPTKWHLAHTSWFFEKFVLERYIESYAPFDARFNYCFNSYYESLGARHPRPKREILTRPSLDRVLAYRRHVDLALEEFFDGGLAYAPESYGLIETGANHEQQHQELMLTDILALFAANPLRPCYRSPRSHNPGPEPRAQKWIAFEGGVRRMGMDGEGFCWDNERPGHEALLAPFRLADRPVVNLEWLQFMEDGGYDAPSLWLSDGWALANRERWRAPLYWEHCDGQWFCMTLEGLQPVDPAAPVAHVSYFEAQAFAQWAGSRLPTEFEWEAAAQTAGREANDLGSDALRPLPAGAGAGMKQMFGDVWEWTGSAYLPYPGYRPPAGPLGEYNGKFMVGQHVLRGGSCATPSGHVRASYRNYFYPHQRWQFSGLRLASDAS</sequence>
<dbReference type="InterPro" id="IPR051043">
    <property type="entry name" value="Sulfatase_Mod_Factor_Kinase"/>
</dbReference>
<organism evidence="6 7">
    <name type="scientific">Methylocystis heyeri</name>
    <dbReference type="NCBI Taxonomy" id="391905"/>
    <lineage>
        <taxon>Bacteria</taxon>
        <taxon>Pseudomonadati</taxon>
        <taxon>Pseudomonadota</taxon>
        <taxon>Alphaproteobacteria</taxon>
        <taxon>Hyphomicrobiales</taxon>
        <taxon>Methylocystaceae</taxon>
        <taxon>Methylocystis</taxon>
    </lineage>
</organism>
<dbReference type="InterPro" id="IPR005532">
    <property type="entry name" value="SUMF_dom"/>
</dbReference>
<dbReference type="AlphaFoldDB" id="A0A6B8KHN7"/>
<keyword evidence="1" id="KW-0560">Oxidoreductase</keyword>
<reference evidence="6 7" key="1">
    <citation type="submission" date="2019-11" db="EMBL/GenBank/DDBJ databases">
        <title>The genome sequence of Methylocystis heyeri.</title>
        <authorList>
            <person name="Oshkin I.Y."/>
            <person name="Miroshnikov K."/>
            <person name="Dedysh S.N."/>
        </authorList>
    </citation>
    <scope>NUCLEOTIDE SEQUENCE [LARGE SCALE GENOMIC DNA]</scope>
    <source>
        <strain evidence="6 7">H2</strain>
    </source>
</reference>